<sequence length="540" mass="56951">MRTRAAVLCGAAVVVAGSLTAVPAGANPRHAATGAPAAPVTATAPSGPAASAAKLTWKECGTTDYPALQCASLKVPLDHAHPQGRQITLALSRVPHTAATSQGPLLVNPGGPGGSGLSLAGFVASALPEAVAAQYDVIGFDPRGVGRSTPALDCRPGHFDAVRPDSVPGTPAIERANLTRVRAFAADCGKKYADVLPYIDTVSTARDLDLIRRALGAQRINYLGYSYGTYLGAVYAKLYPERVRRLVLDSVVDPTGVWYEDNLTQDHAFDDRHRALMAWIAEHDSVYRLGTDPAAVEAEWYAMRAALAAKPAGGKVGAAELEDTFMPGGYYDGYWPPLAEAFAAYVHDKKIGPLVAAYEDFGAVDGSDDNGFSVYSAVQCRDAAWPRDWNRWHRDTWAVYQKAPFMAWNNTWYNASCAFWPTGTLRPVNIANGKLPPALLFQATDDAATPYEGGVTVHRLLRGSSLVVEQGGGNHGVTLSGNACLDEHLARYLTDGTVPRGGGAADAVCSRTPGPEPLGTKGASTAARGSALHGLLGFRG</sequence>
<dbReference type="PANTHER" id="PTHR43248:SF29">
    <property type="entry name" value="TRIPEPTIDYL AMINOPEPTIDASE"/>
    <property type="match status" value="1"/>
</dbReference>
<evidence type="ECO:0000313" key="6">
    <source>
        <dbReference type="EMBL" id="RMB84268.1"/>
    </source>
</evidence>
<dbReference type="SUPFAM" id="SSF53474">
    <property type="entry name" value="alpha/beta-Hydrolases"/>
    <property type="match status" value="1"/>
</dbReference>
<reference evidence="6 7" key="1">
    <citation type="submission" date="2017-11" db="EMBL/GenBank/DDBJ databases">
        <title>Draft genome of actinobacteria isolated from guarana (Paullinia cupana (Mart.) Ducke.</title>
        <authorList>
            <person name="Siqueira K.A."/>
            <person name="Liotti R.G."/>
            <person name="Mendes T.A.O."/>
            <person name="Soares M.A."/>
        </authorList>
    </citation>
    <scope>NUCLEOTIDE SEQUENCE [LARGE SCALE GENOMIC DNA]</scope>
    <source>
        <strain evidence="6 7">193</strain>
    </source>
</reference>
<evidence type="ECO:0000259" key="5">
    <source>
        <dbReference type="Pfam" id="PF00561"/>
    </source>
</evidence>
<keyword evidence="3" id="KW-0378">Hydrolase</keyword>
<feature type="chain" id="PRO_5039355576" evidence="4">
    <location>
        <begin position="27"/>
        <end position="540"/>
    </location>
</feature>
<evidence type="ECO:0000256" key="3">
    <source>
        <dbReference type="ARBA" id="ARBA00022801"/>
    </source>
</evidence>
<dbReference type="InterPro" id="IPR051601">
    <property type="entry name" value="Serine_prot/Carboxylest_S33"/>
</dbReference>
<dbReference type="AlphaFoldDB" id="A0A3M0I7G1"/>
<proteinExistence type="inferred from homology"/>
<dbReference type="EMBL" id="PENI01000012">
    <property type="protein sequence ID" value="RMB84268.1"/>
    <property type="molecule type" value="Genomic_DNA"/>
</dbReference>
<protein>
    <submittedName>
        <fullName evidence="6">Peptidase</fullName>
    </submittedName>
</protein>
<dbReference type="Gene3D" id="3.40.50.1820">
    <property type="entry name" value="alpha/beta hydrolase"/>
    <property type="match status" value="1"/>
</dbReference>
<name>A0A3M0I7G1_9ACTN</name>
<keyword evidence="7" id="KW-1185">Reference proteome</keyword>
<keyword evidence="2 4" id="KW-0732">Signal</keyword>
<feature type="domain" description="AB hydrolase-1" evidence="5">
    <location>
        <begin position="104"/>
        <end position="473"/>
    </location>
</feature>
<accession>A0A3M0I7G1</accession>
<feature type="signal peptide" evidence="4">
    <location>
        <begin position="1"/>
        <end position="26"/>
    </location>
</feature>
<dbReference type="InterPro" id="IPR029058">
    <property type="entry name" value="AB_hydrolase_fold"/>
</dbReference>
<organism evidence="6 7">
    <name type="scientific">Streptomyces shenzhenensis</name>
    <dbReference type="NCBI Taxonomy" id="943815"/>
    <lineage>
        <taxon>Bacteria</taxon>
        <taxon>Bacillati</taxon>
        <taxon>Actinomycetota</taxon>
        <taxon>Actinomycetes</taxon>
        <taxon>Kitasatosporales</taxon>
        <taxon>Streptomycetaceae</taxon>
        <taxon>Streptomyces</taxon>
    </lineage>
</organism>
<evidence type="ECO:0000256" key="2">
    <source>
        <dbReference type="ARBA" id="ARBA00022729"/>
    </source>
</evidence>
<evidence type="ECO:0000256" key="4">
    <source>
        <dbReference type="SAM" id="SignalP"/>
    </source>
</evidence>
<dbReference type="OrthoDB" id="4498590at2"/>
<comment type="caution">
    <text evidence="6">The sequence shown here is derived from an EMBL/GenBank/DDBJ whole genome shotgun (WGS) entry which is preliminary data.</text>
</comment>
<evidence type="ECO:0000313" key="7">
    <source>
        <dbReference type="Proteomes" id="UP000270471"/>
    </source>
</evidence>
<comment type="similarity">
    <text evidence="1">Belongs to the peptidase S33 family.</text>
</comment>
<dbReference type="InterPro" id="IPR000073">
    <property type="entry name" value="AB_hydrolase_1"/>
</dbReference>
<dbReference type="Proteomes" id="UP000270471">
    <property type="component" value="Unassembled WGS sequence"/>
</dbReference>
<dbReference type="Pfam" id="PF00561">
    <property type="entry name" value="Abhydrolase_1"/>
    <property type="match status" value="1"/>
</dbReference>
<gene>
    <name evidence="6" type="ORF">CTZ28_20425</name>
</gene>
<dbReference type="RefSeq" id="WP_121891108.1">
    <property type="nucleotide sequence ID" value="NZ_PENI01000012.1"/>
</dbReference>
<dbReference type="PANTHER" id="PTHR43248">
    <property type="entry name" value="2-SUCCINYL-6-HYDROXY-2,4-CYCLOHEXADIENE-1-CARBOXYLATE SYNTHASE"/>
    <property type="match status" value="1"/>
</dbReference>
<dbReference type="GO" id="GO:0016787">
    <property type="term" value="F:hydrolase activity"/>
    <property type="evidence" value="ECO:0007669"/>
    <property type="project" value="UniProtKB-KW"/>
</dbReference>
<evidence type="ECO:0000256" key="1">
    <source>
        <dbReference type="ARBA" id="ARBA00010088"/>
    </source>
</evidence>